<dbReference type="AlphaFoldDB" id="A0A371EUB5"/>
<feature type="non-terminal residue" evidence="1">
    <location>
        <position position="1"/>
    </location>
</feature>
<accession>A0A371EUB5</accession>
<sequence length="94" mass="11314">MKRTFLEKFFPISKTIFIRKEICGIRKQSRKTLYQFNKLRATYPLHQINEQLLFYYFYEGLMLMDRSMIDTTSGGVLMDKTPTISKNFDFQYGM</sequence>
<protein>
    <submittedName>
        <fullName evidence="1">Uncharacterized protein</fullName>
    </submittedName>
</protein>
<dbReference type="Proteomes" id="UP000257109">
    <property type="component" value="Unassembled WGS sequence"/>
</dbReference>
<organism evidence="1 2">
    <name type="scientific">Mucuna pruriens</name>
    <name type="common">Velvet bean</name>
    <name type="synonym">Dolichos pruriens</name>
    <dbReference type="NCBI Taxonomy" id="157652"/>
    <lineage>
        <taxon>Eukaryota</taxon>
        <taxon>Viridiplantae</taxon>
        <taxon>Streptophyta</taxon>
        <taxon>Embryophyta</taxon>
        <taxon>Tracheophyta</taxon>
        <taxon>Spermatophyta</taxon>
        <taxon>Magnoliopsida</taxon>
        <taxon>eudicotyledons</taxon>
        <taxon>Gunneridae</taxon>
        <taxon>Pentapetalae</taxon>
        <taxon>rosids</taxon>
        <taxon>fabids</taxon>
        <taxon>Fabales</taxon>
        <taxon>Fabaceae</taxon>
        <taxon>Papilionoideae</taxon>
        <taxon>50 kb inversion clade</taxon>
        <taxon>NPAAA clade</taxon>
        <taxon>indigoferoid/millettioid clade</taxon>
        <taxon>Phaseoleae</taxon>
        <taxon>Mucuna</taxon>
    </lineage>
</organism>
<dbReference type="PANTHER" id="PTHR33223:SF3">
    <property type="match status" value="1"/>
</dbReference>
<keyword evidence="2" id="KW-1185">Reference proteome</keyword>
<reference evidence="1" key="1">
    <citation type="submission" date="2018-05" db="EMBL/GenBank/DDBJ databases">
        <title>Draft genome of Mucuna pruriens seed.</title>
        <authorList>
            <person name="Nnadi N.E."/>
            <person name="Vos R."/>
            <person name="Hasami M.H."/>
            <person name="Devisetty U.K."/>
            <person name="Aguiy J.C."/>
        </authorList>
    </citation>
    <scope>NUCLEOTIDE SEQUENCE [LARGE SCALE GENOMIC DNA]</scope>
    <source>
        <strain evidence="1">JCA_2017</strain>
    </source>
</reference>
<dbReference type="PANTHER" id="PTHR33223">
    <property type="entry name" value="CCHC-TYPE DOMAIN-CONTAINING PROTEIN"/>
    <property type="match status" value="1"/>
</dbReference>
<name>A0A371EUB5_MUCPR</name>
<proteinExistence type="predicted"/>
<comment type="caution">
    <text evidence="1">The sequence shown here is derived from an EMBL/GenBank/DDBJ whole genome shotgun (WGS) entry which is preliminary data.</text>
</comment>
<evidence type="ECO:0000313" key="1">
    <source>
        <dbReference type="EMBL" id="RDX69648.1"/>
    </source>
</evidence>
<evidence type="ECO:0000313" key="2">
    <source>
        <dbReference type="Proteomes" id="UP000257109"/>
    </source>
</evidence>
<dbReference type="EMBL" id="QJKJ01012019">
    <property type="protein sequence ID" value="RDX69648.1"/>
    <property type="molecule type" value="Genomic_DNA"/>
</dbReference>
<gene>
    <name evidence="1" type="ORF">CR513_51216</name>
</gene>